<dbReference type="PANTHER" id="PTHR15454:SF69">
    <property type="entry name" value="SERINE_THREONINE-PROTEIN KINASE 11-INTERACTING PROTEIN"/>
    <property type="match status" value="1"/>
</dbReference>
<keyword evidence="4" id="KW-0677">Repeat</keyword>
<dbReference type="InterPro" id="IPR057676">
    <property type="entry name" value="PH_S11IP_C"/>
</dbReference>
<gene>
    <name evidence="9" type="ORF">N338_06323</name>
</gene>
<dbReference type="Proteomes" id="UP000053854">
    <property type="component" value="Unassembled WGS sequence"/>
</dbReference>
<dbReference type="PANTHER" id="PTHR15454">
    <property type="entry name" value="NISCHARIN RELATED"/>
    <property type="match status" value="1"/>
</dbReference>
<reference evidence="9 10" key="1">
    <citation type="submission" date="2014-04" db="EMBL/GenBank/DDBJ databases">
        <title>Genome evolution of avian class.</title>
        <authorList>
            <person name="Zhang G."/>
            <person name="Li C."/>
        </authorList>
    </citation>
    <scope>NUCLEOTIDE SEQUENCE [LARGE SCALE GENOMIC DNA]</scope>
    <source>
        <strain evidence="9">BGI_N338</strain>
    </source>
</reference>
<evidence type="ECO:0000259" key="8">
    <source>
        <dbReference type="Pfam" id="PF25624"/>
    </source>
</evidence>
<dbReference type="Pfam" id="PF12799">
    <property type="entry name" value="LRR_4"/>
    <property type="match status" value="1"/>
</dbReference>
<dbReference type="InterPro" id="IPR032675">
    <property type="entry name" value="LRR_dom_sf"/>
</dbReference>
<organism evidence="9 10">
    <name type="scientific">Podiceps cristatus</name>
    <name type="common">Great crested grebe</name>
    <dbReference type="NCBI Taxonomy" id="345573"/>
    <lineage>
        <taxon>Eukaryota</taxon>
        <taxon>Metazoa</taxon>
        <taxon>Chordata</taxon>
        <taxon>Craniata</taxon>
        <taxon>Vertebrata</taxon>
        <taxon>Euteleostomi</taxon>
        <taxon>Archelosauria</taxon>
        <taxon>Archosauria</taxon>
        <taxon>Dinosauria</taxon>
        <taxon>Saurischia</taxon>
        <taxon>Theropoda</taxon>
        <taxon>Coelurosauria</taxon>
        <taxon>Aves</taxon>
        <taxon>Neognathae</taxon>
        <taxon>Neoaves</taxon>
        <taxon>Mirandornithes</taxon>
        <taxon>Podicipediformes</taxon>
        <taxon>Podicipedidae</taxon>
        <taxon>Podiceps</taxon>
    </lineage>
</organism>
<dbReference type="SUPFAM" id="SSF52075">
    <property type="entry name" value="Outer arm dynein light chain 1"/>
    <property type="match status" value="1"/>
</dbReference>
<feature type="compositionally biased region" description="Basic and acidic residues" evidence="5">
    <location>
        <begin position="393"/>
        <end position="404"/>
    </location>
</feature>
<feature type="region of interest" description="Disordered" evidence="5">
    <location>
        <begin position="628"/>
        <end position="717"/>
    </location>
</feature>
<evidence type="ECO:0000256" key="3">
    <source>
        <dbReference type="ARBA" id="ARBA00022614"/>
    </source>
</evidence>
<feature type="domain" description="Serine/threonine-protein kinase 11-interacting protein PH" evidence="7">
    <location>
        <begin position="435"/>
        <end position="551"/>
    </location>
</feature>
<evidence type="ECO:0000256" key="2">
    <source>
        <dbReference type="ARBA" id="ARBA00022490"/>
    </source>
</evidence>
<dbReference type="Gene3D" id="3.80.10.10">
    <property type="entry name" value="Ribonuclease Inhibitor"/>
    <property type="match status" value="2"/>
</dbReference>
<dbReference type="InterPro" id="IPR025875">
    <property type="entry name" value="Leu-rich_rpt_4"/>
</dbReference>
<feature type="compositionally biased region" description="Acidic residues" evidence="5">
    <location>
        <begin position="405"/>
        <end position="435"/>
    </location>
</feature>
<dbReference type="OrthoDB" id="7451790at2759"/>
<keyword evidence="9" id="KW-0808">Transferase</keyword>
<feature type="compositionally biased region" description="Basic residues" evidence="5">
    <location>
        <begin position="285"/>
        <end position="296"/>
    </location>
</feature>
<protein>
    <submittedName>
        <fullName evidence="9">Serine/threonine-protein kinase 11-interacting protein</fullName>
    </submittedName>
</protein>
<dbReference type="PROSITE" id="PS51450">
    <property type="entry name" value="LRR"/>
    <property type="match status" value="3"/>
</dbReference>
<feature type="compositionally biased region" description="Polar residues" evidence="5">
    <location>
        <begin position="683"/>
        <end position="692"/>
    </location>
</feature>
<feature type="region of interest" description="Disordered" evidence="5">
    <location>
        <begin position="742"/>
        <end position="763"/>
    </location>
</feature>
<dbReference type="InterPro" id="IPR057288">
    <property type="entry name" value="PH_PLEKHM2"/>
</dbReference>
<comment type="subcellular location">
    <subcellularLocation>
        <location evidence="1">Cytoplasm</location>
    </subcellularLocation>
</comment>
<feature type="domain" description="PLEKHM2 PH" evidence="6">
    <location>
        <begin position="799"/>
        <end position="912"/>
    </location>
</feature>
<keyword evidence="9" id="KW-0418">Kinase</keyword>
<evidence type="ECO:0000256" key="4">
    <source>
        <dbReference type="ARBA" id="ARBA00022737"/>
    </source>
</evidence>
<evidence type="ECO:0000256" key="1">
    <source>
        <dbReference type="ARBA" id="ARBA00004496"/>
    </source>
</evidence>
<feature type="domain" description="STK11-interacting protein C-terminal PH" evidence="8">
    <location>
        <begin position="923"/>
        <end position="957"/>
    </location>
</feature>
<dbReference type="InterPro" id="IPR057292">
    <property type="entry name" value="PH_S11IP"/>
</dbReference>
<evidence type="ECO:0000259" key="7">
    <source>
        <dbReference type="Pfam" id="PF25357"/>
    </source>
</evidence>
<keyword evidence="3" id="KW-0433">Leucine-rich repeat</keyword>
<evidence type="ECO:0000256" key="5">
    <source>
        <dbReference type="SAM" id="MobiDB-lite"/>
    </source>
</evidence>
<feature type="non-terminal residue" evidence="9">
    <location>
        <position position="957"/>
    </location>
</feature>
<dbReference type="GO" id="GO:0005737">
    <property type="term" value="C:cytoplasm"/>
    <property type="evidence" value="ECO:0007669"/>
    <property type="project" value="UniProtKB-SubCell"/>
</dbReference>
<proteinExistence type="predicted"/>
<dbReference type="EMBL" id="KL289952">
    <property type="protein sequence ID" value="KFZ69471.1"/>
    <property type="molecule type" value="Genomic_DNA"/>
</dbReference>
<feature type="compositionally biased region" description="Polar residues" evidence="5">
    <location>
        <begin position="747"/>
        <end position="763"/>
    </location>
</feature>
<name>A0A094NSU6_PODCR</name>
<accession>A0A094NSU6</accession>
<dbReference type="Pfam" id="PF25624">
    <property type="entry name" value="PH_S11IP_C"/>
    <property type="match status" value="1"/>
</dbReference>
<dbReference type="InterPro" id="IPR001611">
    <property type="entry name" value="Leu-rich_rpt"/>
</dbReference>
<keyword evidence="2" id="KW-0963">Cytoplasm</keyword>
<dbReference type="GO" id="GO:0008104">
    <property type="term" value="P:intracellular protein localization"/>
    <property type="evidence" value="ECO:0007669"/>
    <property type="project" value="TreeGrafter"/>
</dbReference>
<evidence type="ECO:0000313" key="9">
    <source>
        <dbReference type="EMBL" id="KFZ69471.1"/>
    </source>
</evidence>
<dbReference type="AlphaFoldDB" id="A0A094NSU6"/>
<dbReference type="Pfam" id="PF25357">
    <property type="entry name" value="PH_S11IP"/>
    <property type="match status" value="1"/>
</dbReference>
<evidence type="ECO:0000259" key="6">
    <source>
        <dbReference type="Pfam" id="PF23142"/>
    </source>
</evidence>
<dbReference type="GO" id="GO:0016301">
    <property type="term" value="F:kinase activity"/>
    <property type="evidence" value="ECO:0007669"/>
    <property type="project" value="UniProtKB-KW"/>
</dbReference>
<feature type="region of interest" description="Disordered" evidence="5">
    <location>
        <begin position="285"/>
        <end position="312"/>
    </location>
</feature>
<dbReference type="Pfam" id="PF23142">
    <property type="entry name" value="PH_PLEKHM2"/>
    <property type="match status" value="1"/>
</dbReference>
<dbReference type="FunFam" id="3.80.10.10:FF:000658">
    <property type="entry name" value="Serine/threonine-protein kinase 11-interacting protein"/>
    <property type="match status" value="1"/>
</dbReference>
<evidence type="ECO:0000313" key="10">
    <source>
        <dbReference type="Proteomes" id="UP000053854"/>
    </source>
</evidence>
<sequence length="957" mass="106748">LVHVPNCVLQSVVKIFPFKSLRHLEVSIEAELLLSLALESLTCCKCISTLEEIISACGGDLSCALPWLELQTVNFSYNSITALDDSLQLLNALRVLDLSHNKIQDCEHYLTTLTELEYLNLAYNFLSKVPSLGIFSRSKLVTLILRNNELDSINGVEQLVNLQHLDVAYNLLLEHAQLAPLSTLHCVKKLHLEGNPLWFHQNHRSATLVHVSPRAVSSNFLLDGKPLSASDLMHLPRLVQSVSQSIHTSTSEKTALDRSALDSSCAADFSDSQSPAENVAVRLPRRKSKGKVKVRRASISEPSDTEHEPQALPLSAGLVLQHQKEMKRLDSFRDRFGVDWLQYKRHLEEHDQVPVICRSRSADEIAGRPAAMDLQSESSDPEQGKPQVSQKESSPHLDDTKKEEEPEVQLDEPVEEEQREEEADELMLGEEEEEKPEVDLCQPVLVSQIEGEGDPEPDWIFLRVTAKHVIEVELKAARVLHKLELKCLQKVETSEMNWKRMDLEQVFPVLILHFSYIRKDRQKRKYVVLDDCPEQCLQCVLGVLSSAVEENRRNQDQEKGSTKLQCLKCKQEFSYSLAPWHQGPYPSEAGDAKILGTLVASNQDAAAAGEPIACPSCSSDHVVILPSEACSSTPLPPGPDSTSEDLSDSVLEGGSQQEGPEEPPALASGSGKFYIGGEDSSEIDTSNSTRTPELSGEHDSTLPSSSRGSDGGCGKKELGMKSQYLTLSHTDTNGGSLMGSYRYSVSRGPTPSQLSLNSESEETWNLSPPVNGILNTRDFRSVDHRLTHRPFVLRRGLMEAAEEFQCFLKVVMVKFGRQGEFLSILVASDLKIYVLEVTGAIRGQPADWLRKNDSHYLSDISHLEVGLCHQSLRMEFENPKASYNLLIRNQSCCDQFLQTLTYLMQELPAKHGNKVKEIPTVEMNPQHWLWPLLDSKTTDSAAADETCFFYLLAYLIQ</sequence>
<keyword evidence="10" id="KW-1185">Reference proteome</keyword>
<feature type="region of interest" description="Disordered" evidence="5">
    <location>
        <begin position="371"/>
        <end position="435"/>
    </location>
</feature>
<feature type="non-terminal residue" evidence="9">
    <location>
        <position position="1"/>
    </location>
</feature>